<dbReference type="EC" id="1.1.2.4" evidence="9"/>
<comment type="subcellular location">
    <subcellularLocation>
        <location evidence="2">Mitochondrion</location>
    </subcellularLocation>
</comment>
<evidence type="ECO:0000256" key="10">
    <source>
        <dbReference type="SAM" id="MobiDB-lite"/>
    </source>
</evidence>
<dbReference type="SUPFAM" id="SSF55103">
    <property type="entry name" value="FAD-linked oxidases, C-terminal domain"/>
    <property type="match status" value="1"/>
</dbReference>
<protein>
    <recommendedName>
        <fullName evidence="9">D-lactate dehydrogenase (cytochrome)</fullName>
        <ecNumber evidence="9">1.1.2.4</ecNumber>
    </recommendedName>
</protein>
<dbReference type="InterPro" id="IPR016164">
    <property type="entry name" value="FAD-linked_Oxase-like_C"/>
</dbReference>
<evidence type="ECO:0000256" key="2">
    <source>
        <dbReference type="ARBA" id="ARBA00004173"/>
    </source>
</evidence>
<comment type="similarity">
    <text evidence="3">Belongs to the FAD-binding oxidoreductase/transferase type 4 family.</text>
</comment>
<dbReference type="InterPro" id="IPR016171">
    <property type="entry name" value="Vanillyl_alc_oxidase_C-sub2"/>
</dbReference>
<dbReference type="InterPro" id="IPR016166">
    <property type="entry name" value="FAD-bd_PCMH"/>
</dbReference>
<dbReference type="Pfam" id="PF02913">
    <property type="entry name" value="FAD-oxidase_C"/>
    <property type="match status" value="1"/>
</dbReference>
<reference evidence="12" key="1">
    <citation type="submission" date="2021-01" db="EMBL/GenBank/DDBJ databases">
        <authorList>
            <person name="Corre E."/>
            <person name="Pelletier E."/>
            <person name="Niang G."/>
            <person name="Scheremetjew M."/>
            <person name="Finn R."/>
            <person name="Kale V."/>
            <person name="Holt S."/>
            <person name="Cochrane G."/>
            <person name="Meng A."/>
            <person name="Brown T."/>
            <person name="Cohen L."/>
        </authorList>
    </citation>
    <scope>NUCLEOTIDE SEQUENCE</scope>
    <source>
        <strain evidence="12">CCMP2877</strain>
    </source>
</reference>
<feature type="domain" description="FAD-binding PCMH-type" evidence="11">
    <location>
        <begin position="81"/>
        <end position="258"/>
    </location>
</feature>
<evidence type="ECO:0000256" key="6">
    <source>
        <dbReference type="ARBA" id="ARBA00022946"/>
    </source>
</evidence>
<evidence type="ECO:0000259" key="11">
    <source>
        <dbReference type="PROSITE" id="PS51387"/>
    </source>
</evidence>
<keyword evidence="8" id="KW-0496">Mitochondrion</keyword>
<keyword evidence="4" id="KW-0285">Flavoprotein</keyword>
<dbReference type="GO" id="GO:0004458">
    <property type="term" value="F:D-lactate dehydrogenase (cytochrome) activity"/>
    <property type="evidence" value="ECO:0007669"/>
    <property type="project" value="UniProtKB-EC"/>
</dbReference>
<dbReference type="InterPro" id="IPR004113">
    <property type="entry name" value="FAD-bd_oxidored_4_C"/>
</dbReference>
<dbReference type="FunFam" id="1.10.45.10:FF:000001">
    <property type="entry name" value="D-lactate dehydrogenase mitochondrial"/>
    <property type="match status" value="1"/>
</dbReference>
<evidence type="ECO:0000256" key="5">
    <source>
        <dbReference type="ARBA" id="ARBA00022827"/>
    </source>
</evidence>
<dbReference type="FunFam" id="3.30.465.10:FF:000016">
    <property type="entry name" value="probable D-lactate dehydrogenase, mitochondrial"/>
    <property type="match status" value="1"/>
</dbReference>
<evidence type="ECO:0000313" key="12">
    <source>
        <dbReference type="EMBL" id="CAD9244119.1"/>
    </source>
</evidence>
<dbReference type="Gene3D" id="1.10.45.10">
    <property type="entry name" value="Vanillyl-alcohol Oxidase, Chain A, domain 4"/>
    <property type="match status" value="1"/>
</dbReference>
<evidence type="ECO:0000256" key="1">
    <source>
        <dbReference type="ARBA" id="ARBA00001974"/>
    </source>
</evidence>
<dbReference type="EMBL" id="HBGJ01004162">
    <property type="protein sequence ID" value="CAD9244120.1"/>
    <property type="molecule type" value="Transcribed_RNA"/>
</dbReference>
<comment type="cofactor">
    <cofactor evidence="1">
        <name>FAD</name>
        <dbReference type="ChEBI" id="CHEBI:57692"/>
    </cofactor>
</comment>
<dbReference type="Gene3D" id="3.30.465.10">
    <property type="match status" value="1"/>
</dbReference>
<keyword evidence="6" id="KW-0809">Transit peptide</keyword>
<name>A0A6U4CM34_9STRA</name>
<gene>
    <name evidence="12" type="ORF">PPAR1163_LOCUS2467</name>
    <name evidence="13" type="ORF">PPAR1163_LOCUS2468</name>
</gene>
<evidence type="ECO:0000313" key="13">
    <source>
        <dbReference type="EMBL" id="CAD9244120.1"/>
    </source>
</evidence>
<dbReference type="EMBL" id="HBGJ01004161">
    <property type="protein sequence ID" value="CAD9244119.1"/>
    <property type="molecule type" value="Transcribed_RNA"/>
</dbReference>
<evidence type="ECO:0000256" key="3">
    <source>
        <dbReference type="ARBA" id="ARBA00008000"/>
    </source>
</evidence>
<dbReference type="GO" id="GO:0005739">
    <property type="term" value="C:mitochondrion"/>
    <property type="evidence" value="ECO:0007669"/>
    <property type="project" value="UniProtKB-SubCell"/>
</dbReference>
<dbReference type="FunFam" id="3.30.70.2740:FF:000001">
    <property type="entry name" value="D-lactate dehydrogenase mitochondrial"/>
    <property type="match status" value="1"/>
</dbReference>
<feature type="region of interest" description="Disordered" evidence="10">
    <location>
        <begin position="500"/>
        <end position="520"/>
    </location>
</feature>
<keyword evidence="7" id="KW-0560">Oxidoreductase</keyword>
<dbReference type="AlphaFoldDB" id="A0A6U4CM34"/>
<dbReference type="PANTHER" id="PTHR11748:SF111">
    <property type="entry name" value="D-LACTATE DEHYDROGENASE, MITOCHONDRIAL-RELATED"/>
    <property type="match status" value="1"/>
</dbReference>
<dbReference type="Gene3D" id="3.30.70.2740">
    <property type="match status" value="1"/>
</dbReference>
<organism evidence="12">
    <name type="scientific">Phaeomonas parva</name>
    <dbReference type="NCBI Taxonomy" id="124430"/>
    <lineage>
        <taxon>Eukaryota</taxon>
        <taxon>Sar</taxon>
        <taxon>Stramenopiles</taxon>
        <taxon>Ochrophyta</taxon>
        <taxon>Pinguiophyceae</taxon>
        <taxon>Pinguiochrysidales</taxon>
        <taxon>Pinguiochrysidaceae</taxon>
        <taxon>Phaeomonas</taxon>
    </lineage>
</organism>
<dbReference type="GO" id="GO:1903457">
    <property type="term" value="P:lactate catabolic process"/>
    <property type="evidence" value="ECO:0007669"/>
    <property type="project" value="TreeGrafter"/>
</dbReference>
<evidence type="ECO:0000256" key="8">
    <source>
        <dbReference type="ARBA" id="ARBA00023128"/>
    </source>
</evidence>
<dbReference type="PANTHER" id="PTHR11748">
    <property type="entry name" value="D-LACTATE DEHYDROGENASE"/>
    <property type="match status" value="1"/>
</dbReference>
<evidence type="ECO:0000256" key="9">
    <source>
        <dbReference type="ARBA" id="ARBA00038897"/>
    </source>
</evidence>
<keyword evidence="5" id="KW-0274">FAD</keyword>
<evidence type="ECO:0000256" key="4">
    <source>
        <dbReference type="ARBA" id="ARBA00022630"/>
    </source>
</evidence>
<dbReference type="InterPro" id="IPR006094">
    <property type="entry name" value="Oxid_FAD_bind_N"/>
</dbReference>
<evidence type="ECO:0000256" key="7">
    <source>
        <dbReference type="ARBA" id="ARBA00023002"/>
    </source>
</evidence>
<dbReference type="GO" id="GO:0071949">
    <property type="term" value="F:FAD binding"/>
    <property type="evidence" value="ECO:0007669"/>
    <property type="project" value="InterPro"/>
</dbReference>
<dbReference type="PROSITE" id="PS51387">
    <property type="entry name" value="FAD_PCMH"/>
    <property type="match status" value="1"/>
</dbReference>
<dbReference type="SUPFAM" id="SSF56176">
    <property type="entry name" value="FAD-binding/transporter-associated domain-like"/>
    <property type="match status" value="1"/>
</dbReference>
<dbReference type="GO" id="GO:0008720">
    <property type="term" value="F:D-lactate dehydrogenase (NAD+) activity"/>
    <property type="evidence" value="ECO:0007669"/>
    <property type="project" value="TreeGrafter"/>
</dbReference>
<sequence>MLLLLLCFAGAARFRRWRREAAAAEATADATAEPQQHRHHHAVIAPALVTELEAIVGAEHVSVEAEELQAHGEPQHSYHRCGRWPGAVVAPATTEEVSQIVRACAARGVAVVPYGGATSIEGQLLTVHGGVSIDFRRMNKVLRLSEADFDVTVQPGIGYLELNEYLKPKGLWFPLDPGPGASIGGMASCRCSGSTAVRYGTMRENVINLTVVMADGSIVKTQPRTKKSAAGYDLTRLMIGAEGTLGVITEATLKIYNIPAHKAAMRCTFTTVQDATKAVQEVMRRGIQIGRAELMDDVMIGILNTANETDYLPHATVLFEITGENPAELEASMEAVTGIVNAVGPTSLRSTTDAKESEHIWRERKEALWHCFAAYPEKTAFITDVIAPVSRLADLISVCKPELDASPLPAPICAHAGDGNFHTVIMIDPGNEAELHEAERLSAFMVARAHEMDGSCTGEHGIGTGKIKYLEREQGESGIRVMRSIKEALDPQGILNPGKILRPGPTLFSDKESSPPSGCL</sequence>
<accession>A0A6U4CM34</accession>
<dbReference type="InterPro" id="IPR016169">
    <property type="entry name" value="FAD-bd_PCMH_sub2"/>
</dbReference>
<dbReference type="Pfam" id="PF01565">
    <property type="entry name" value="FAD_binding_4"/>
    <property type="match status" value="1"/>
</dbReference>
<dbReference type="InterPro" id="IPR036318">
    <property type="entry name" value="FAD-bd_PCMH-like_sf"/>
</dbReference>
<proteinExistence type="inferred from homology"/>